<accession>A0A8T3C8F3</accession>
<dbReference type="GO" id="GO:0003723">
    <property type="term" value="F:RNA binding"/>
    <property type="evidence" value="ECO:0007669"/>
    <property type="project" value="TreeGrafter"/>
</dbReference>
<dbReference type="PANTHER" id="PTHR24075:SF0">
    <property type="entry name" value="TRANSLOCATION PROTEIN SEC63 HOMOLOG"/>
    <property type="match status" value="1"/>
</dbReference>
<reference evidence="1" key="1">
    <citation type="journal article" date="2022" name="Front. Genet.">
        <title>Chromosome-Scale Assembly of the Dendrobium nobile Genome Provides Insights Into the Molecular Mechanism of the Biosynthesis of the Medicinal Active Ingredient of Dendrobium.</title>
        <authorList>
            <person name="Xu Q."/>
            <person name="Niu S.-C."/>
            <person name="Li K.-L."/>
            <person name="Zheng P.-J."/>
            <person name="Zhang X.-J."/>
            <person name="Jia Y."/>
            <person name="Liu Y."/>
            <person name="Niu Y.-X."/>
            <person name="Yu L.-H."/>
            <person name="Chen D.-F."/>
            <person name="Zhang G.-Q."/>
        </authorList>
    </citation>
    <scope>NUCLEOTIDE SEQUENCE</scope>
    <source>
        <tissue evidence="1">Leaf</tissue>
    </source>
</reference>
<dbReference type="SUPFAM" id="SSF81296">
    <property type="entry name" value="E set domains"/>
    <property type="match status" value="1"/>
</dbReference>
<dbReference type="GO" id="GO:0031207">
    <property type="term" value="C:Sec62/Sec63 complex"/>
    <property type="evidence" value="ECO:0007669"/>
    <property type="project" value="TreeGrafter"/>
</dbReference>
<sequence length="141" mass="15519">MYAWINLSRRNGLIGALPHSPYYPFHKEENFWLLLADPVSNEVWVSQKVNFMDEAAAITAASKAIQETKEALGASVRDVSSAVIKAIEKVKSGSRLVMGKFQAPAEGTYNLCSYCLCDAWIGCDTKDKLEDQGPKTKSDGD</sequence>
<dbReference type="InterPro" id="IPR035892">
    <property type="entry name" value="C2_domain_sf"/>
</dbReference>
<evidence type="ECO:0000313" key="1">
    <source>
        <dbReference type="EMBL" id="KAI0530808.1"/>
    </source>
</evidence>
<dbReference type="InterPro" id="IPR014756">
    <property type="entry name" value="Ig_E-set"/>
</dbReference>
<organism evidence="1 2">
    <name type="scientific">Dendrobium nobile</name>
    <name type="common">Orchid</name>
    <dbReference type="NCBI Taxonomy" id="94219"/>
    <lineage>
        <taxon>Eukaryota</taxon>
        <taxon>Viridiplantae</taxon>
        <taxon>Streptophyta</taxon>
        <taxon>Embryophyta</taxon>
        <taxon>Tracheophyta</taxon>
        <taxon>Spermatophyta</taxon>
        <taxon>Magnoliopsida</taxon>
        <taxon>Liliopsida</taxon>
        <taxon>Asparagales</taxon>
        <taxon>Orchidaceae</taxon>
        <taxon>Epidendroideae</taxon>
        <taxon>Malaxideae</taxon>
        <taxon>Dendrobiinae</taxon>
        <taxon>Dendrobium</taxon>
    </lineage>
</organism>
<dbReference type="OrthoDB" id="1734229at2759"/>
<keyword evidence="2" id="KW-1185">Reference proteome</keyword>
<dbReference type="EMBL" id="JAGYWB010000001">
    <property type="protein sequence ID" value="KAI0530808.1"/>
    <property type="molecule type" value="Genomic_DNA"/>
</dbReference>
<gene>
    <name evidence="1" type="ORF">KFK09_000356</name>
</gene>
<dbReference type="GO" id="GO:0006614">
    <property type="term" value="P:SRP-dependent cotranslational protein targeting to membrane"/>
    <property type="evidence" value="ECO:0007669"/>
    <property type="project" value="TreeGrafter"/>
</dbReference>
<dbReference type="GO" id="GO:0008320">
    <property type="term" value="F:protein transmembrane transporter activity"/>
    <property type="evidence" value="ECO:0007669"/>
    <property type="project" value="TreeGrafter"/>
</dbReference>
<dbReference type="AlphaFoldDB" id="A0A8T3C8F3"/>
<dbReference type="Proteomes" id="UP000829196">
    <property type="component" value="Unassembled WGS sequence"/>
</dbReference>
<protein>
    <submittedName>
        <fullName evidence="1">Uncharacterized protein</fullName>
    </submittedName>
</protein>
<dbReference type="Gene3D" id="2.60.40.150">
    <property type="entry name" value="C2 domain"/>
    <property type="match status" value="1"/>
</dbReference>
<evidence type="ECO:0000313" key="2">
    <source>
        <dbReference type="Proteomes" id="UP000829196"/>
    </source>
</evidence>
<dbReference type="GO" id="GO:0006620">
    <property type="term" value="P:post-translational protein targeting to endoplasmic reticulum membrane"/>
    <property type="evidence" value="ECO:0007669"/>
    <property type="project" value="TreeGrafter"/>
</dbReference>
<proteinExistence type="predicted"/>
<comment type="caution">
    <text evidence="1">The sequence shown here is derived from an EMBL/GenBank/DDBJ whole genome shotgun (WGS) entry which is preliminary data.</text>
</comment>
<dbReference type="PANTHER" id="PTHR24075">
    <property type="entry name" value="SEC63 DOMAIN-CONTAINING"/>
    <property type="match status" value="1"/>
</dbReference>
<name>A0A8T3C8F3_DENNO</name>